<comment type="caution">
    <text evidence="14">The sequence shown here is derived from an EMBL/GenBank/DDBJ whole genome shotgun (WGS) entry which is preliminary data.</text>
</comment>
<evidence type="ECO:0000256" key="7">
    <source>
        <dbReference type="ARBA" id="ARBA00023136"/>
    </source>
</evidence>
<dbReference type="InterPro" id="IPR036942">
    <property type="entry name" value="Beta-barrel_TonB_sf"/>
</dbReference>
<evidence type="ECO:0000313" key="14">
    <source>
        <dbReference type="EMBL" id="GLQ06875.1"/>
    </source>
</evidence>
<evidence type="ECO:0000256" key="4">
    <source>
        <dbReference type="ARBA" id="ARBA00022692"/>
    </source>
</evidence>
<keyword evidence="9 10" id="KW-0998">Cell outer membrane</keyword>
<comment type="similarity">
    <text evidence="10 11">Belongs to the TonB-dependent receptor family.</text>
</comment>
<keyword evidence="2 10" id="KW-0813">Transport</keyword>
<dbReference type="InterPro" id="IPR039426">
    <property type="entry name" value="TonB-dep_rcpt-like"/>
</dbReference>
<feature type="domain" description="TonB-dependent receptor plug" evidence="13">
    <location>
        <begin position="31"/>
        <end position="136"/>
    </location>
</feature>
<dbReference type="InterPro" id="IPR012910">
    <property type="entry name" value="Plug_dom"/>
</dbReference>
<proteinExistence type="inferred from homology"/>
<sequence>MAWLIVSPALADTPLSDSIVVSASRTPIEAEKVGRAYTVLTAEDLEQTQTRYVSDALRRIPGVSVSRNGAFGGPVQVRLRGSEGNHVLVLIDGIEVSEPTQGEFDFGSMQAADIERIEVIRGPQSALWGSNATAGVINIITKGGKRNSFETHVNTEVGTDRTLMTNVGVRGGGNRYDYAVSGAFRRTDGFNTSSFGSEEDGDRNLTLNARGSVDLTPTVQLDGSLRHVRRTSDTDDQDFAWPATPTNGLAIDTDADTRTRDFFGSVGLTSSHFDDAFVHSLRFEGTSTRRRSQDLYGLSGNEGTRYHGAYQATLSFDTPDVASARHSLTGSVEWERETFKNIFPLTPSQIPSQSRTLYGFVTEYRGEFFENLFVTGAVRFDHNDSFDDAVTYSLSGAYVVPGTGTRFHSSVGTGVTNPTFLEQFGFDPSTFIGNPSLKPEENFGWDLGVEQKFLNDDLVVDVTYFQERLTDEIQSQYDFMTGLSSPINLDGTSKRRGVEIAASAQVTDNLHLRAAYTYLNSKEPNGAEEVRRPRHSGSFGATYSFLENRASIFTDVAYNGEMQDLEFVGSTPRTRVTLDDYVLVTVGADYKVTDDVLLYGRIENMLDDQYQEIYSFNGQGLTAFVGVKATF</sequence>
<evidence type="ECO:0000256" key="2">
    <source>
        <dbReference type="ARBA" id="ARBA00022448"/>
    </source>
</evidence>
<evidence type="ECO:0000256" key="6">
    <source>
        <dbReference type="ARBA" id="ARBA00023077"/>
    </source>
</evidence>
<keyword evidence="15" id="KW-1185">Reference proteome</keyword>
<dbReference type="EMBL" id="BSNF01000008">
    <property type="protein sequence ID" value="GLQ06875.1"/>
    <property type="molecule type" value="Genomic_DNA"/>
</dbReference>
<dbReference type="Gene3D" id="2.170.130.10">
    <property type="entry name" value="TonB-dependent receptor, plug domain"/>
    <property type="match status" value="1"/>
</dbReference>
<dbReference type="Pfam" id="PF00593">
    <property type="entry name" value="TonB_dep_Rec_b-barrel"/>
    <property type="match status" value="1"/>
</dbReference>
<gene>
    <name evidence="14" type="ORF">GCM10007924_20960</name>
</gene>
<dbReference type="PROSITE" id="PS52016">
    <property type="entry name" value="TONB_DEPENDENT_REC_3"/>
    <property type="match status" value="1"/>
</dbReference>
<dbReference type="SUPFAM" id="SSF56935">
    <property type="entry name" value="Porins"/>
    <property type="match status" value="1"/>
</dbReference>
<dbReference type="Pfam" id="PF07715">
    <property type="entry name" value="Plug"/>
    <property type="match status" value="1"/>
</dbReference>
<name>A0ABQ5U5C5_9PROT</name>
<evidence type="ECO:0000256" key="3">
    <source>
        <dbReference type="ARBA" id="ARBA00022452"/>
    </source>
</evidence>
<dbReference type="PANTHER" id="PTHR30069">
    <property type="entry name" value="TONB-DEPENDENT OUTER MEMBRANE RECEPTOR"/>
    <property type="match status" value="1"/>
</dbReference>
<keyword evidence="6 11" id="KW-0798">TonB box</keyword>
<dbReference type="InterPro" id="IPR000531">
    <property type="entry name" value="Beta-barrel_TonB"/>
</dbReference>
<keyword evidence="4 10" id="KW-0812">Transmembrane</keyword>
<dbReference type="CDD" id="cd01347">
    <property type="entry name" value="ligand_gated_channel"/>
    <property type="match status" value="1"/>
</dbReference>
<dbReference type="PANTHER" id="PTHR30069:SF29">
    <property type="entry name" value="HEMOGLOBIN AND HEMOGLOBIN-HAPTOGLOBIN-BINDING PROTEIN 1-RELATED"/>
    <property type="match status" value="1"/>
</dbReference>
<evidence type="ECO:0000259" key="12">
    <source>
        <dbReference type="Pfam" id="PF00593"/>
    </source>
</evidence>
<dbReference type="Gene3D" id="2.40.170.20">
    <property type="entry name" value="TonB-dependent receptor, beta-barrel domain"/>
    <property type="match status" value="1"/>
</dbReference>
<dbReference type="InterPro" id="IPR037066">
    <property type="entry name" value="Plug_dom_sf"/>
</dbReference>
<evidence type="ECO:0000256" key="5">
    <source>
        <dbReference type="ARBA" id="ARBA00022729"/>
    </source>
</evidence>
<comment type="subcellular location">
    <subcellularLocation>
        <location evidence="1 10">Cell outer membrane</location>
        <topology evidence="1 10">Multi-pass membrane protein</topology>
    </subcellularLocation>
</comment>
<reference evidence="14" key="1">
    <citation type="journal article" date="2014" name="Int. J. Syst. Evol. Microbiol.">
        <title>Complete genome of a new Firmicutes species belonging to the dominant human colonic microbiota ('Ruminococcus bicirculans') reveals two chromosomes and a selective capacity to utilize plant glucans.</title>
        <authorList>
            <consortium name="NISC Comparative Sequencing Program"/>
            <person name="Wegmann U."/>
            <person name="Louis P."/>
            <person name="Goesmann A."/>
            <person name="Henrissat B."/>
            <person name="Duncan S.H."/>
            <person name="Flint H.J."/>
        </authorList>
    </citation>
    <scope>NUCLEOTIDE SEQUENCE</scope>
    <source>
        <strain evidence="14">NBRC 103408</strain>
    </source>
</reference>
<accession>A0ABQ5U5C5</accession>
<evidence type="ECO:0000256" key="9">
    <source>
        <dbReference type="ARBA" id="ARBA00023237"/>
    </source>
</evidence>
<protein>
    <submittedName>
        <fullName evidence="14">TonB-dependent receptor</fullName>
    </submittedName>
</protein>
<keyword evidence="3 10" id="KW-1134">Transmembrane beta strand</keyword>
<keyword evidence="5" id="KW-0732">Signal</keyword>
<evidence type="ECO:0000313" key="15">
    <source>
        <dbReference type="Proteomes" id="UP001161409"/>
    </source>
</evidence>
<keyword evidence="8 14" id="KW-0675">Receptor</keyword>
<organism evidence="14 15">
    <name type="scientific">Sneathiella chinensis</name>
    <dbReference type="NCBI Taxonomy" id="349750"/>
    <lineage>
        <taxon>Bacteria</taxon>
        <taxon>Pseudomonadati</taxon>
        <taxon>Pseudomonadota</taxon>
        <taxon>Alphaproteobacteria</taxon>
        <taxon>Sneathiellales</taxon>
        <taxon>Sneathiellaceae</taxon>
        <taxon>Sneathiella</taxon>
    </lineage>
</organism>
<feature type="domain" description="TonB-dependent receptor-like beta-barrel" evidence="12">
    <location>
        <begin position="230"/>
        <end position="604"/>
    </location>
</feature>
<evidence type="ECO:0000256" key="1">
    <source>
        <dbReference type="ARBA" id="ARBA00004571"/>
    </source>
</evidence>
<keyword evidence="7 10" id="KW-0472">Membrane</keyword>
<dbReference type="Proteomes" id="UP001161409">
    <property type="component" value="Unassembled WGS sequence"/>
</dbReference>
<evidence type="ECO:0000256" key="10">
    <source>
        <dbReference type="PROSITE-ProRule" id="PRU01360"/>
    </source>
</evidence>
<evidence type="ECO:0000256" key="8">
    <source>
        <dbReference type="ARBA" id="ARBA00023170"/>
    </source>
</evidence>
<evidence type="ECO:0000256" key="11">
    <source>
        <dbReference type="RuleBase" id="RU003357"/>
    </source>
</evidence>
<reference evidence="14" key="2">
    <citation type="submission" date="2023-01" db="EMBL/GenBank/DDBJ databases">
        <title>Draft genome sequence of Sneathiella chinensis strain NBRC 103408.</title>
        <authorList>
            <person name="Sun Q."/>
            <person name="Mori K."/>
        </authorList>
    </citation>
    <scope>NUCLEOTIDE SEQUENCE</scope>
    <source>
        <strain evidence="14">NBRC 103408</strain>
    </source>
</reference>
<evidence type="ECO:0000259" key="13">
    <source>
        <dbReference type="Pfam" id="PF07715"/>
    </source>
</evidence>